<dbReference type="EMBL" id="JBFXLT010000033">
    <property type="protein sequence ID" value="KAL2814420.1"/>
    <property type="molecule type" value="Genomic_DNA"/>
</dbReference>
<accession>A0ABR4HG72</accession>
<gene>
    <name evidence="1" type="ORF">BJX63DRAFT_392230</name>
</gene>
<reference evidence="1 2" key="1">
    <citation type="submission" date="2024-07" db="EMBL/GenBank/DDBJ databases">
        <title>Section-level genome sequencing and comparative genomics of Aspergillus sections Usti and Cavernicolus.</title>
        <authorList>
            <consortium name="Lawrence Berkeley National Laboratory"/>
            <person name="Nybo J.L."/>
            <person name="Vesth T.C."/>
            <person name="Theobald S."/>
            <person name="Frisvad J.C."/>
            <person name="Larsen T.O."/>
            <person name="Kjaerboelling I."/>
            <person name="Rothschild-Mancinelli K."/>
            <person name="Lyhne E.K."/>
            <person name="Kogle M.E."/>
            <person name="Barry K."/>
            <person name="Clum A."/>
            <person name="Na H."/>
            <person name="Ledsgaard L."/>
            <person name="Lin J."/>
            <person name="Lipzen A."/>
            <person name="Kuo A."/>
            <person name="Riley R."/>
            <person name="Mondo S."/>
            <person name="Labutti K."/>
            <person name="Haridas S."/>
            <person name="Pangalinan J."/>
            <person name="Salamov A.A."/>
            <person name="Simmons B.A."/>
            <person name="Magnuson J.K."/>
            <person name="Chen J."/>
            <person name="Drula E."/>
            <person name="Henrissat B."/>
            <person name="Wiebenga A."/>
            <person name="Lubbers R.J."/>
            <person name="Gomes A.C."/>
            <person name="Makela M.R."/>
            <person name="Stajich J."/>
            <person name="Grigoriev I.V."/>
            <person name="Mortensen U.H."/>
            <person name="De Vries R.P."/>
            <person name="Baker S.E."/>
            <person name="Andersen M.R."/>
        </authorList>
    </citation>
    <scope>NUCLEOTIDE SEQUENCE [LARGE SCALE GENOMIC DNA]</scope>
    <source>
        <strain evidence="1 2">CBS 588.65</strain>
    </source>
</reference>
<dbReference type="Proteomes" id="UP001610334">
    <property type="component" value="Unassembled WGS sequence"/>
</dbReference>
<organism evidence="1 2">
    <name type="scientific">Aspergillus granulosus</name>
    <dbReference type="NCBI Taxonomy" id="176169"/>
    <lineage>
        <taxon>Eukaryota</taxon>
        <taxon>Fungi</taxon>
        <taxon>Dikarya</taxon>
        <taxon>Ascomycota</taxon>
        <taxon>Pezizomycotina</taxon>
        <taxon>Eurotiomycetes</taxon>
        <taxon>Eurotiomycetidae</taxon>
        <taxon>Eurotiales</taxon>
        <taxon>Aspergillaceae</taxon>
        <taxon>Aspergillus</taxon>
        <taxon>Aspergillus subgen. Nidulantes</taxon>
    </lineage>
</organism>
<evidence type="ECO:0000313" key="2">
    <source>
        <dbReference type="Proteomes" id="UP001610334"/>
    </source>
</evidence>
<protein>
    <submittedName>
        <fullName evidence="1">Uncharacterized protein</fullName>
    </submittedName>
</protein>
<proteinExistence type="predicted"/>
<sequence length="51" mass="5834">MNQNRTKNALKRYLLQAKICPGSYVYQDGAESQHAGLICLFVGKPRLNRMH</sequence>
<feature type="non-terminal residue" evidence="1">
    <location>
        <position position="51"/>
    </location>
</feature>
<name>A0ABR4HG72_9EURO</name>
<keyword evidence="2" id="KW-1185">Reference proteome</keyword>
<comment type="caution">
    <text evidence="1">The sequence shown here is derived from an EMBL/GenBank/DDBJ whole genome shotgun (WGS) entry which is preliminary data.</text>
</comment>
<evidence type="ECO:0000313" key="1">
    <source>
        <dbReference type="EMBL" id="KAL2814420.1"/>
    </source>
</evidence>